<proteinExistence type="predicted"/>
<evidence type="ECO:0000313" key="3">
    <source>
        <dbReference type="Proteomes" id="UP000187203"/>
    </source>
</evidence>
<gene>
    <name evidence="2" type="ORF">COLO4_07008</name>
</gene>
<evidence type="ECO:0000313" key="2">
    <source>
        <dbReference type="EMBL" id="OMP07836.1"/>
    </source>
</evidence>
<dbReference type="EMBL" id="AWUE01013027">
    <property type="protein sequence ID" value="OMP07836.1"/>
    <property type="molecule type" value="Genomic_DNA"/>
</dbReference>
<sequence length="81" mass="8855">MLVNRESKARRIPYPNSRSIGRWDFSIGGLEFGGVEELSGEVWSPLEDQRSSDAATPPCRRFPASSGGGGARFRPVLDFGL</sequence>
<comment type="caution">
    <text evidence="2">The sequence shown here is derived from an EMBL/GenBank/DDBJ whole genome shotgun (WGS) entry which is preliminary data.</text>
</comment>
<dbReference type="AlphaFoldDB" id="A0A1R3KL73"/>
<name>A0A1R3KL73_9ROSI</name>
<reference evidence="3" key="1">
    <citation type="submission" date="2013-09" db="EMBL/GenBank/DDBJ databases">
        <title>Corchorus olitorius genome sequencing.</title>
        <authorList>
            <person name="Alam M."/>
            <person name="Haque M.S."/>
            <person name="Islam M.S."/>
            <person name="Emdad E.M."/>
            <person name="Islam M.M."/>
            <person name="Ahmed B."/>
            <person name="Halim A."/>
            <person name="Hossen Q.M.M."/>
            <person name="Hossain M.Z."/>
            <person name="Ahmed R."/>
            <person name="Khan M.M."/>
            <person name="Islam R."/>
            <person name="Rashid M.M."/>
            <person name="Khan S.A."/>
            <person name="Rahman M.S."/>
            <person name="Alam M."/>
            <person name="Yahiya A.S."/>
            <person name="Khan M.S."/>
            <person name="Azam M.S."/>
            <person name="Haque T."/>
            <person name="Lashkar M.Z.H."/>
            <person name="Akhand A.I."/>
            <person name="Morshed G."/>
            <person name="Roy S."/>
            <person name="Uddin K.S."/>
            <person name="Rabeya T."/>
            <person name="Hossain A.S."/>
            <person name="Chowdhury A."/>
            <person name="Snigdha A.R."/>
            <person name="Mortoza M.S."/>
            <person name="Matin S.A."/>
            <person name="Hoque S.M.E."/>
            <person name="Islam M.K."/>
            <person name="Roy D.K."/>
            <person name="Haider R."/>
            <person name="Moosa M.M."/>
            <person name="Elias S.M."/>
            <person name="Hasan A.M."/>
            <person name="Jahan S."/>
            <person name="Shafiuddin M."/>
            <person name="Mahmood N."/>
            <person name="Shommy N.S."/>
        </authorList>
    </citation>
    <scope>NUCLEOTIDE SEQUENCE [LARGE SCALE GENOMIC DNA]</scope>
    <source>
        <strain evidence="3">cv. O-4</strain>
    </source>
</reference>
<protein>
    <submittedName>
        <fullName evidence="2">Uncharacterized protein</fullName>
    </submittedName>
</protein>
<organism evidence="2 3">
    <name type="scientific">Corchorus olitorius</name>
    <dbReference type="NCBI Taxonomy" id="93759"/>
    <lineage>
        <taxon>Eukaryota</taxon>
        <taxon>Viridiplantae</taxon>
        <taxon>Streptophyta</taxon>
        <taxon>Embryophyta</taxon>
        <taxon>Tracheophyta</taxon>
        <taxon>Spermatophyta</taxon>
        <taxon>Magnoliopsida</taxon>
        <taxon>eudicotyledons</taxon>
        <taxon>Gunneridae</taxon>
        <taxon>Pentapetalae</taxon>
        <taxon>rosids</taxon>
        <taxon>malvids</taxon>
        <taxon>Malvales</taxon>
        <taxon>Malvaceae</taxon>
        <taxon>Grewioideae</taxon>
        <taxon>Apeibeae</taxon>
        <taxon>Corchorus</taxon>
    </lineage>
</organism>
<accession>A0A1R3KL73</accession>
<dbReference type="Proteomes" id="UP000187203">
    <property type="component" value="Unassembled WGS sequence"/>
</dbReference>
<evidence type="ECO:0000256" key="1">
    <source>
        <dbReference type="SAM" id="MobiDB-lite"/>
    </source>
</evidence>
<feature type="region of interest" description="Disordered" evidence="1">
    <location>
        <begin position="46"/>
        <end position="81"/>
    </location>
</feature>
<keyword evidence="3" id="KW-1185">Reference proteome</keyword>